<organism evidence="1 2">
    <name type="scientific">Centaurea solstitialis</name>
    <name type="common">yellow star-thistle</name>
    <dbReference type="NCBI Taxonomy" id="347529"/>
    <lineage>
        <taxon>Eukaryota</taxon>
        <taxon>Viridiplantae</taxon>
        <taxon>Streptophyta</taxon>
        <taxon>Embryophyta</taxon>
        <taxon>Tracheophyta</taxon>
        <taxon>Spermatophyta</taxon>
        <taxon>Magnoliopsida</taxon>
        <taxon>eudicotyledons</taxon>
        <taxon>Gunneridae</taxon>
        <taxon>Pentapetalae</taxon>
        <taxon>asterids</taxon>
        <taxon>campanulids</taxon>
        <taxon>Asterales</taxon>
        <taxon>Asteraceae</taxon>
        <taxon>Carduoideae</taxon>
        <taxon>Cardueae</taxon>
        <taxon>Centaureinae</taxon>
        <taxon>Centaurea</taxon>
    </lineage>
</organism>
<comment type="caution">
    <text evidence="1">The sequence shown here is derived from an EMBL/GenBank/DDBJ whole genome shotgun (WGS) entry which is preliminary data.</text>
</comment>
<evidence type="ECO:0008006" key="3">
    <source>
        <dbReference type="Google" id="ProtNLM"/>
    </source>
</evidence>
<dbReference type="PANTHER" id="PTHR11439">
    <property type="entry name" value="GAG-POL-RELATED RETROTRANSPOSON"/>
    <property type="match status" value="1"/>
</dbReference>
<keyword evidence="2" id="KW-1185">Reference proteome</keyword>
<evidence type="ECO:0000313" key="1">
    <source>
        <dbReference type="EMBL" id="KAJ9544350.1"/>
    </source>
</evidence>
<dbReference type="Proteomes" id="UP001172457">
    <property type="component" value="Chromosome 6"/>
</dbReference>
<name>A0AA38SKD3_9ASTR</name>
<dbReference type="PANTHER" id="PTHR11439:SF495">
    <property type="entry name" value="REVERSE TRANSCRIPTASE, RNA-DEPENDENT DNA POLYMERASE-RELATED"/>
    <property type="match status" value="1"/>
</dbReference>
<reference evidence="1" key="1">
    <citation type="submission" date="2023-03" db="EMBL/GenBank/DDBJ databases">
        <title>Chromosome-scale reference genome and RAD-based genetic map of yellow starthistle (Centaurea solstitialis) reveal putative structural variation and QTLs associated with invader traits.</title>
        <authorList>
            <person name="Reatini B."/>
            <person name="Cang F.A."/>
            <person name="Jiang Q."/>
            <person name="Mckibben M.T.W."/>
            <person name="Barker M.S."/>
            <person name="Rieseberg L.H."/>
            <person name="Dlugosch K.M."/>
        </authorList>
    </citation>
    <scope>NUCLEOTIDE SEQUENCE</scope>
    <source>
        <strain evidence="1">CAN-66</strain>
        <tissue evidence="1">Leaf</tissue>
    </source>
</reference>
<proteinExistence type="predicted"/>
<dbReference type="EMBL" id="JARYMX010000006">
    <property type="protein sequence ID" value="KAJ9544350.1"/>
    <property type="molecule type" value="Genomic_DNA"/>
</dbReference>
<dbReference type="CDD" id="cd09272">
    <property type="entry name" value="RNase_HI_RT_Ty1"/>
    <property type="match status" value="1"/>
</dbReference>
<sequence>MRSKFQMSMMGELTFILGLQVRQRPDRIFINQAKYVQDLIKRFDLDGSKSVKTPTSTSFHLDADFSCNPVDQKNYRTIIATLLYLMASRPRSFSLLVFVHCDPKESHLAAVKRILKYLKGTPNFGPWCPKDSGFELTAFTGRVHLVPATSLEQVGVLNCVSLSTAEAEYVTVASCCSQVLWMQTQLADYGYTMRRILIYYDSKSVIYIMENPIQHSRMKHIDIRYKFINDHLEKGNIELYFVDSDNQLVDLFTKSFDEKHHFFLLSKIGMLDLPAENSCLTLFRGYTINLEEKYQTSIEAYRLPFRAVYPKTFELKSGLFDQSNQIMADQGENPPSPIDEVADELCPTDRILSIIEKNSFVDLEHFVTEHQVIIEVLRAHPVAYTMSTTAHVPVIYVQQFWNTARLERRNRLQGDIYGASMGNCVQSNEHTSFFKDSRSAQGDDGLSSRIHSVIYGRRIDLAAQLWIDIVNDIAKSHKGHSTIPWLRFIPPLRLPPSVATSNNQ</sequence>
<protein>
    <recommendedName>
        <fullName evidence="3">Reverse transcriptase Ty1/copia-type domain-containing protein</fullName>
    </recommendedName>
</protein>
<evidence type="ECO:0000313" key="2">
    <source>
        <dbReference type="Proteomes" id="UP001172457"/>
    </source>
</evidence>
<accession>A0AA38SKD3</accession>
<dbReference type="AlphaFoldDB" id="A0AA38SKD3"/>
<gene>
    <name evidence="1" type="ORF">OSB04_024057</name>
</gene>